<dbReference type="InterPro" id="IPR046700">
    <property type="entry name" value="DUF6570"/>
</dbReference>
<feature type="domain" description="DUF6570" evidence="1">
    <location>
        <begin position="12"/>
        <end position="158"/>
    </location>
</feature>
<gene>
    <name evidence="2" type="ORF">C8J55DRAFT_411545</name>
</gene>
<evidence type="ECO:0000313" key="2">
    <source>
        <dbReference type="EMBL" id="KAJ4491590.1"/>
    </source>
</evidence>
<dbReference type="Proteomes" id="UP001150238">
    <property type="component" value="Unassembled WGS sequence"/>
</dbReference>
<accession>A0A9W9AVY6</accession>
<reference evidence="2" key="1">
    <citation type="submission" date="2022-08" db="EMBL/GenBank/DDBJ databases">
        <authorList>
            <consortium name="DOE Joint Genome Institute"/>
            <person name="Min B."/>
            <person name="Riley R."/>
            <person name="Sierra-Patev S."/>
            <person name="Naranjo-Ortiz M."/>
            <person name="Looney B."/>
            <person name="Konkel Z."/>
            <person name="Slot J.C."/>
            <person name="Sakamoto Y."/>
            <person name="Steenwyk J.L."/>
            <person name="Rokas A."/>
            <person name="Carro J."/>
            <person name="Camarero S."/>
            <person name="Ferreira P."/>
            <person name="Molpeceres G."/>
            <person name="Ruiz-Duenas F.J."/>
            <person name="Serrano A."/>
            <person name="Henrissat B."/>
            <person name="Drula E."/>
            <person name="Hughes K.W."/>
            <person name="Mata J.L."/>
            <person name="Ishikawa N.K."/>
            <person name="Vargas-Isla R."/>
            <person name="Ushijima S."/>
            <person name="Smith C.A."/>
            <person name="Ahrendt S."/>
            <person name="Andreopoulos W."/>
            <person name="He G."/>
            <person name="Labutti K."/>
            <person name="Lipzen A."/>
            <person name="Ng V."/>
            <person name="Sandor L."/>
            <person name="Barry K."/>
            <person name="Martinez A.T."/>
            <person name="Xiao Y."/>
            <person name="Gibbons J.G."/>
            <person name="Terashima K."/>
            <person name="Hibbett D.S."/>
            <person name="Grigoriev I.V."/>
        </authorList>
    </citation>
    <scope>NUCLEOTIDE SEQUENCE</scope>
    <source>
        <strain evidence="2">Sp2 HRB7682 ss15</strain>
    </source>
</reference>
<evidence type="ECO:0000313" key="3">
    <source>
        <dbReference type="Proteomes" id="UP001150238"/>
    </source>
</evidence>
<feature type="non-terminal residue" evidence="2">
    <location>
        <position position="169"/>
    </location>
</feature>
<evidence type="ECO:0000259" key="1">
    <source>
        <dbReference type="Pfam" id="PF20209"/>
    </source>
</evidence>
<proteinExistence type="predicted"/>
<sequence length="169" mass="19076">CHECYKSLERAQTPPLSLCNSMWIGNIPFALRNLSIAERVLISRFFSAAYVVKLYPKKRGSRGMDKEMLTSALRGNVSSYFLNMKEIAGMVDEGFLPPKPSILAATIAVTFVGPRNIPLKALDPYFVVERDKVLHALQWLIANNPLYRDIKISMHNLQSLPERGVPEEI</sequence>
<organism evidence="2 3">
    <name type="scientific">Lentinula lateritia</name>
    <dbReference type="NCBI Taxonomy" id="40482"/>
    <lineage>
        <taxon>Eukaryota</taxon>
        <taxon>Fungi</taxon>
        <taxon>Dikarya</taxon>
        <taxon>Basidiomycota</taxon>
        <taxon>Agaricomycotina</taxon>
        <taxon>Agaricomycetes</taxon>
        <taxon>Agaricomycetidae</taxon>
        <taxon>Agaricales</taxon>
        <taxon>Marasmiineae</taxon>
        <taxon>Omphalotaceae</taxon>
        <taxon>Lentinula</taxon>
    </lineage>
</organism>
<name>A0A9W9AVY6_9AGAR</name>
<dbReference type="AlphaFoldDB" id="A0A9W9AVY6"/>
<feature type="non-terminal residue" evidence="2">
    <location>
        <position position="1"/>
    </location>
</feature>
<protein>
    <recommendedName>
        <fullName evidence="1">DUF6570 domain-containing protein</fullName>
    </recommendedName>
</protein>
<reference evidence="2" key="2">
    <citation type="journal article" date="2023" name="Proc. Natl. Acad. Sci. U.S.A.">
        <title>A global phylogenomic analysis of the shiitake genus Lentinula.</title>
        <authorList>
            <person name="Sierra-Patev S."/>
            <person name="Min B."/>
            <person name="Naranjo-Ortiz M."/>
            <person name="Looney B."/>
            <person name="Konkel Z."/>
            <person name="Slot J.C."/>
            <person name="Sakamoto Y."/>
            <person name="Steenwyk J.L."/>
            <person name="Rokas A."/>
            <person name="Carro J."/>
            <person name="Camarero S."/>
            <person name="Ferreira P."/>
            <person name="Molpeceres G."/>
            <person name="Ruiz-Duenas F.J."/>
            <person name="Serrano A."/>
            <person name="Henrissat B."/>
            <person name="Drula E."/>
            <person name="Hughes K.W."/>
            <person name="Mata J.L."/>
            <person name="Ishikawa N.K."/>
            <person name="Vargas-Isla R."/>
            <person name="Ushijima S."/>
            <person name="Smith C.A."/>
            <person name="Donoghue J."/>
            <person name="Ahrendt S."/>
            <person name="Andreopoulos W."/>
            <person name="He G."/>
            <person name="LaButti K."/>
            <person name="Lipzen A."/>
            <person name="Ng V."/>
            <person name="Riley R."/>
            <person name="Sandor L."/>
            <person name="Barry K."/>
            <person name="Martinez A.T."/>
            <person name="Xiao Y."/>
            <person name="Gibbons J.G."/>
            <person name="Terashima K."/>
            <person name="Grigoriev I.V."/>
            <person name="Hibbett D."/>
        </authorList>
    </citation>
    <scope>NUCLEOTIDE SEQUENCE</scope>
    <source>
        <strain evidence="2">Sp2 HRB7682 ss15</strain>
    </source>
</reference>
<dbReference type="Pfam" id="PF20209">
    <property type="entry name" value="DUF6570"/>
    <property type="match status" value="1"/>
</dbReference>
<dbReference type="EMBL" id="JANVFS010000006">
    <property type="protein sequence ID" value="KAJ4491590.1"/>
    <property type="molecule type" value="Genomic_DNA"/>
</dbReference>
<comment type="caution">
    <text evidence="2">The sequence shown here is derived from an EMBL/GenBank/DDBJ whole genome shotgun (WGS) entry which is preliminary data.</text>
</comment>